<protein>
    <submittedName>
        <fullName evidence="2">Uncharacterized protein</fullName>
    </submittedName>
</protein>
<dbReference type="RefSeq" id="WP_015030018.1">
    <property type="nucleotide sequence ID" value="NC_018748.1"/>
</dbReference>
<keyword evidence="3" id="KW-1185">Reference proteome</keyword>
<sequence length="198" mass="23522">MTDLSANVNVRTTHEMKKRIMDEAHKRGMTISECILFSLEDYWDIIENGRKTDAKEYNEIVFELENTENELAMANRKLERLTVEKEELLQQHALATKSIWQEANETAERLSKERITQERAIAVREYIEENLSCTVNTNQEKLQWYTNRLSLYETETLRKVFQAVRQNTNIKDLPDVVQALVKQYYQQFLSNHQYVQIQ</sequence>
<feature type="coiled-coil region" evidence="1">
    <location>
        <begin position="57"/>
        <end position="98"/>
    </location>
</feature>
<evidence type="ECO:0000313" key="3">
    <source>
        <dbReference type="Proteomes" id="UP000002875"/>
    </source>
</evidence>
<proteinExistence type="predicted"/>
<accession>A0ABM5N494</accession>
<evidence type="ECO:0000313" key="2">
    <source>
        <dbReference type="EMBL" id="AFK04324.1"/>
    </source>
</evidence>
<reference evidence="2 3" key="1">
    <citation type="submission" date="2011-07" db="EMBL/GenBank/DDBJ databases">
        <title>The complete genome of chromosome of Emticicia oligotrophica DSM 17448.</title>
        <authorList>
            <consortium name="US DOE Joint Genome Institute (JGI-PGF)"/>
            <person name="Lucas S."/>
            <person name="Han J."/>
            <person name="Lapidus A."/>
            <person name="Bruce D."/>
            <person name="Goodwin L."/>
            <person name="Pitluck S."/>
            <person name="Peters L."/>
            <person name="Kyrpides N."/>
            <person name="Mavromatis K."/>
            <person name="Ivanova N."/>
            <person name="Ovchinnikova G."/>
            <person name="Teshima H."/>
            <person name="Detter J.C."/>
            <person name="Tapia R."/>
            <person name="Han C."/>
            <person name="Land M."/>
            <person name="Hauser L."/>
            <person name="Markowitz V."/>
            <person name="Cheng J.-F."/>
            <person name="Hugenholtz P."/>
            <person name="Woyke T."/>
            <person name="Wu D."/>
            <person name="Tindall B."/>
            <person name="Pomrenke H."/>
            <person name="Brambilla E."/>
            <person name="Klenk H.-P."/>
            <person name="Eisen J.A."/>
        </authorList>
    </citation>
    <scope>NUCLEOTIDE SEQUENCE [LARGE SCALE GENOMIC DNA]</scope>
    <source>
        <strain evidence="2 3">DSM 17448</strain>
    </source>
</reference>
<evidence type="ECO:0000256" key="1">
    <source>
        <dbReference type="SAM" id="Coils"/>
    </source>
</evidence>
<keyword evidence="1" id="KW-0175">Coiled coil</keyword>
<dbReference type="Proteomes" id="UP000002875">
    <property type="component" value="Chromosome"/>
</dbReference>
<name>A0ABM5N494_EMTOG</name>
<dbReference type="EMBL" id="CP002961">
    <property type="protein sequence ID" value="AFK04324.1"/>
    <property type="molecule type" value="Genomic_DNA"/>
</dbReference>
<organism evidence="2 3">
    <name type="scientific">Emticicia oligotrophica (strain DSM 17448 / CIP 109782 / MTCC 6937 / GPTSA100-15)</name>
    <dbReference type="NCBI Taxonomy" id="929562"/>
    <lineage>
        <taxon>Bacteria</taxon>
        <taxon>Pseudomonadati</taxon>
        <taxon>Bacteroidota</taxon>
        <taxon>Cytophagia</taxon>
        <taxon>Cytophagales</taxon>
        <taxon>Leadbetterellaceae</taxon>
        <taxon>Emticicia</taxon>
    </lineage>
</organism>
<gene>
    <name evidence="2" type="ordered locus">Emtol_3195</name>
</gene>